<dbReference type="EMBL" id="CP067089">
    <property type="protein sequence ID" value="QQO09385.1"/>
    <property type="molecule type" value="Genomic_DNA"/>
</dbReference>
<gene>
    <name evidence="2" type="ORF">JFL75_00230</name>
</gene>
<dbReference type="RefSeq" id="WP_215626688.1">
    <property type="nucleotide sequence ID" value="NZ_CP067089.2"/>
</dbReference>
<evidence type="ECO:0000259" key="1">
    <source>
        <dbReference type="Pfam" id="PF02906"/>
    </source>
</evidence>
<accession>A0A7T7XN36</accession>
<organism evidence="2 3">
    <name type="scientific">Breznakiella homolactica</name>
    <dbReference type="NCBI Taxonomy" id="2798577"/>
    <lineage>
        <taxon>Bacteria</taxon>
        <taxon>Pseudomonadati</taxon>
        <taxon>Spirochaetota</taxon>
        <taxon>Spirochaetia</taxon>
        <taxon>Spirochaetales</taxon>
        <taxon>Breznakiellaceae</taxon>
        <taxon>Breznakiella</taxon>
    </lineage>
</organism>
<feature type="domain" description="Iron hydrogenase large subunit C-terminal" evidence="1">
    <location>
        <begin position="70"/>
        <end position="173"/>
    </location>
</feature>
<sequence length="303" mass="33446">MERIGSRNDITAFFRDLKKGQPIRMLIAPAAAQCFADFPRVLGFLWEQGVVSFHPVLPFADIAVWVYYTMLRENPEARFITSACVGMNRLLEERFPQFGGALPRVYSPLLCAARYLRGYKKLNGSFAFLSPCALKWKEFTTPEGEELVRYNVTIDALNRWFEANPADLSRYEPCFPETGENGHGLTLAAFGSIGKSLEFLFPEITSRVEQGTADSLAYLSGGIMEREEGPFVFEPYACPGGCSNGAGIGKKRTSGDIGFLKCRPSTAREDVVGLFSRFERELAVGDFQYGQTMAGTGQTAAAG</sequence>
<keyword evidence="3" id="KW-1185">Reference proteome</keyword>
<dbReference type="InterPro" id="IPR004108">
    <property type="entry name" value="Fe_hydrogenase_lsu_C"/>
</dbReference>
<evidence type="ECO:0000313" key="2">
    <source>
        <dbReference type="EMBL" id="QQO09385.1"/>
    </source>
</evidence>
<dbReference type="SUPFAM" id="SSF53920">
    <property type="entry name" value="Fe-only hydrogenase"/>
    <property type="match status" value="1"/>
</dbReference>
<dbReference type="Pfam" id="PF02906">
    <property type="entry name" value="Fe_hyd_lg_C"/>
    <property type="match status" value="1"/>
</dbReference>
<dbReference type="AlphaFoldDB" id="A0A7T7XN36"/>
<dbReference type="Proteomes" id="UP000595917">
    <property type="component" value="Chromosome"/>
</dbReference>
<proteinExistence type="predicted"/>
<evidence type="ECO:0000313" key="3">
    <source>
        <dbReference type="Proteomes" id="UP000595917"/>
    </source>
</evidence>
<reference evidence="2" key="1">
    <citation type="submission" date="2021-01" db="EMBL/GenBank/DDBJ databases">
        <title>Description of Breznakiella homolactica.</title>
        <authorList>
            <person name="Song Y."/>
            <person name="Brune A."/>
        </authorList>
    </citation>
    <scope>NUCLEOTIDE SEQUENCE</scope>
    <source>
        <strain evidence="2">RmG30</strain>
    </source>
</reference>
<name>A0A7T7XN36_9SPIR</name>
<dbReference type="KEGG" id="bhc:JFL75_00230"/>
<dbReference type="InterPro" id="IPR009016">
    <property type="entry name" value="Fe_hydrogenase"/>
</dbReference>
<protein>
    <recommendedName>
        <fullName evidence="1">Iron hydrogenase large subunit C-terminal domain-containing protein</fullName>
    </recommendedName>
</protein>